<dbReference type="AlphaFoldDB" id="A0A8T2S8M1"/>
<comment type="caution">
    <text evidence="3">The sequence shown here is derived from an EMBL/GenBank/DDBJ whole genome shotgun (WGS) entry which is preliminary data.</text>
</comment>
<evidence type="ECO:0000256" key="1">
    <source>
        <dbReference type="SAM" id="Coils"/>
    </source>
</evidence>
<protein>
    <submittedName>
        <fullName evidence="3">Uncharacterized protein</fullName>
    </submittedName>
</protein>
<dbReference type="InterPro" id="IPR027079">
    <property type="entry name" value="Tfb1/GTF2H1"/>
</dbReference>
<evidence type="ECO:0000313" key="4">
    <source>
        <dbReference type="Proteomes" id="UP000825935"/>
    </source>
</evidence>
<accession>A0A8T2S8M1</accession>
<proteinExistence type="predicted"/>
<dbReference type="GO" id="GO:0006351">
    <property type="term" value="P:DNA-templated transcription"/>
    <property type="evidence" value="ECO:0007669"/>
    <property type="project" value="InterPro"/>
</dbReference>
<keyword evidence="1" id="KW-0175">Coiled coil</keyword>
<sequence length="272" mass="30615">MAFPYFFWCLTDVEGFRDTMTVANALLGIKEASKEDGKDEDQRRLERVHEMTRVDDLEGPQAQNFVPLCIQDPRSYFDSQHPNAEMNQSVSSGSLSKPSPMVADPGEVLSAFRRQRSELQTVCSTGTMVAPDVAAKVLHELTYYISGRKFRVGKQAGNFLDNLPRGTKEEILQLSATTHELLRHFWAAFPLTSNTLRDKALRIKEALTQLQNKLQVLLKESEKQDYRHSLSQLSVSLTQALDAAILHYENDEKMNVKSSQKISTLNGAPIVV</sequence>
<reference evidence="3" key="1">
    <citation type="submission" date="2021-08" db="EMBL/GenBank/DDBJ databases">
        <title>WGS assembly of Ceratopteris richardii.</title>
        <authorList>
            <person name="Marchant D.B."/>
            <person name="Chen G."/>
            <person name="Jenkins J."/>
            <person name="Shu S."/>
            <person name="Leebens-Mack J."/>
            <person name="Grimwood J."/>
            <person name="Schmutz J."/>
            <person name="Soltis P."/>
            <person name="Soltis D."/>
            <person name="Chen Z.-H."/>
        </authorList>
    </citation>
    <scope>NUCLEOTIDE SEQUENCE</scope>
    <source>
        <strain evidence="3">Whitten #5841</strain>
        <tissue evidence="3">Leaf</tissue>
    </source>
</reference>
<gene>
    <name evidence="3" type="ORF">KP509_22G065100</name>
</gene>
<evidence type="ECO:0000256" key="2">
    <source>
        <dbReference type="SAM" id="MobiDB-lite"/>
    </source>
</evidence>
<name>A0A8T2S8M1_CERRI</name>
<keyword evidence="4" id="KW-1185">Reference proteome</keyword>
<dbReference type="PANTHER" id="PTHR12856">
    <property type="entry name" value="TRANSCRIPTION INITIATION FACTOR IIH-RELATED"/>
    <property type="match status" value="1"/>
</dbReference>
<feature type="coiled-coil region" evidence="1">
    <location>
        <begin position="193"/>
        <end position="224"/>
    </location>
</feature>
<dbReference type="GO" id="GO:0000439">
    <property type="term" value="C:transcription factor TFIIH core complex"/>
    <property type="evidence" value="ECO:0007669"/>
    <property type="project" value="InterPro"/>
</dbReference>
<dbReference type="GO" id="GO:0006289">
    <property type="term" value="P:nucleotide-excision repair"/>
    <property type="evidence" value="ECO:0007669"/>
    <property type="project" value="InterPro"/>
</dbReference>
<dbReference type="OrthoDB" id="360521at2759"/>
<organism evidence="3 4">
    <name type="scientific">Ceratopteris richardii</name>
    <name type="common">Triangle waterfern</name>
    <dbReference type="NCBI Taxonomy" id="49495"/>
    <lineage>
        <taxon>Eukaryota</taxon>
        <taxon>Viridiplantae</taxon>
        <taxon>Streptophyta</taxon>
        <taxon>Embryophyta</taxon>
        <taxon>Tracheophyta</taxon>
        <taxon>Polypodiopsida</taxon>
        <taxon>Polypodiidae</taxon>
        <taxon>Polypodiales</taxon>
        <taxon>Pteridineae</taxon>
        <taxon>Pteridaceae</taxon>
        <taxon>Parkerioideae</taxon>
        <taxon>Ceratopteris</taxon>
    </lineage>
</organism>
<dbReference type="EMBL" id="CM035427">
    <property type="protein sequence ID" value="KAH7307551.1"/>
    <property type="molecule type" value="Genomic_DNA"/>
</dbReference>
<feature type="region of interest" description="Disordered" evidence="2">
    <location>
        <begin position="80"/>
        <end position="100"/>
    </location>
</feature>
<evidence type="ECO:0000313" key="3">
    <source>
        <dbReference type="EMBL" id="KAH7307551.1"/>
    </source>
</evidence>
<dbReference type="Proteomes" id="UP000825935">
    <property type="component" value="Chromosome 22"/>
</dbReference>
<dbReference type="OMA" id="HADMELG"/>
<feature type="compositionally biased region" description="Low complexity" evidence="2">
    <location>
        <begin position="89"/>
        <end position="99"/>
    </location>
</feature>